<keyword evidence="2" id="KW-0732">Signal</keyword>
<name>A0A9X3CY71_9FLAO</name>
<sequence>MKYLFFTLTCFLLPLHFFAQAVDSSAGAALLEKVPQEKIFVHYNSSLLFPGEYLYYKLYNLEKDTEEFSGVSKVAYVELISEDGNSIFKHKLLLKNGQAQGDFFIPTTVPSGNYKLLSYSNWMRNHDTYFAGDVAIVNPYRGDSSAILSTSEEIPSISPNPDSGKNSVKSENSPVKIILENDIFGRREKVAVDLEGVPGDYSLSVRKTDSISIPKKFTSENFDLSFPATRQKIDSVFLPEARGNLISGRIVAKTPEAARNLSGKKLAFSLPGEDYMLKIATTNKQGKFYLNLDEAYDTPEALMQILGDETENYEIKLDPLPQISNPDLKFADFKITPAMKDYILDRSVQVQIENAYYSVKPDTLKVITEKEPFYTQEPTVYNLDDYTRFPTIKETMVEIVMFAHLARSKDGSQFVINQTDGATNFYLPALLIVDGAMVQDHDLLINYPAKYVKSIKILRDNFFLGSHIFAGIVDVETIEGNFSETLNQDYIKRVAMKLPEAGKNYFKQSYATSSDNPLSRIPDLRTQLLWVPSVEIDSSEENMDFFTSDVPGTFEIHLEGFTNSGKPVSVKRTFTVQAEE</sequence>
<feature type="chain" id="PRO_5040757028" description="Macroglobulin domain-containing protein" evidence="2">
    <location>
        <begin position="22"/>
        <end position="580"/>
    </location>
</feature>
<keyword evidence="4" id="KW-1185">Reference proteome</keyword>
<reference evidence="3" key="1">
    <citation type="submission" date="2022-11" db="EMBL/GenBank/DDBJ databases">
        <title>Salinimicrobium profundisediminis sp. nov., isolated from deep-sea sediment of the Mariana Trench.</title>
        <authorList>
            <person name="Fu H."/>
        </authorList>
    </citation>
    <scope>NUCLEOTIDE SEQUENCE</scope>
    <source>
        <strain evidence="3">MT39</strain>
    </source>
</reference>
<feature type="region of interest" description="Disordered" evidence="1">
    <location>
        <begin position="151"/>
        <end position="170"/>
    </location>
</feature>
<proteinExistence type="predicted"/>
<dbReference type="EMBL" id="JAPJDA010000019">
    <property type="protein sequence ID" value="MCX2838919.1"/>
    <property type="molecule type" value="Genomic_DNA"/>
</dbReference>
<dbReference type="Proteomes" id="UP001148482">
    <property type="component" value="Unassembled WGS sequence"/>
</dbReference>
<organism evidence="3 4">
    <name type="scientific">Salinimicrobium profundisediminis</name>
    <dbReference type="NCBI Taxonomy" id="2994553"/>
    <lineage>
        <taxon>Bacteria</taxon>
        <taxon>Pseudomonadati</taxon>
        <taxon>Bacteroidota</taxon>
        <taxon>Flavobacteriia</taxon>
        <taxon>Flavobacteriales</taxon>
        <taxon>Flavobacteriaceae</taxon>
        <taxon>Salinimicrobium</taxon>
    </lineage>
</organism>
<feature type="signal peptide" evidence="2">
    <location>
        <begin position="1"/>
        <end position="21"/>
    </location>
</feature>
<dbReference type="RefSeq" id="WP_266070229.1">
    <property type="nucleotide sequence ID" value="NZ_JAPJDA010000019.1"/>
</dbReference>
<evidence type="ECO:0008006" key="5">
    <source>
        <dbReference type="Google" id="ProtNLM"/>
    </source>
</evidence>
<evidence type="ECO:0000256" key="1">
    <source>
        <dbReference type="SAM" id="MobiDB-lite"/>
    </source>
</evidence>
<dbReference type="AlphaFoldDB" id="A0A9X3CY71"/>
<gene>
    <name evidence="3" type="ORF">OQ279_12260</name>
</gene>
<evidence type="ECO:0000313" key="3">
    <source>
        <dbReference type="EMBL" id="MCX2838919.1"/>
    </source>
</evidence>
<evidence type="ECO:0000256" key="2">
    <source>
        <dbReference type="SAM" id="SignalP"/>
    </source>
</evidence>
<protein>
    <recommendedName>
        <fullName evidence="5">Macroglobulin domain-containing protein</fullName>
    </recommendedName>
</protein>
<accession>A0A9X3CY71</accession>
<evidence type="ECO:0000313" key="4">
    <source>
        <dbReference type="Proteomes" id="UP001148482"/>
    </source>
</evidence>
<comment type="caution">
    <text evidence="3">The sequence shown here is derived from an EMBL/GenBank/DDBJ whole genome shotgun (WGS) entry which is preliminary data.</text>
</comment>